<proteinExistence type="inferred from homology"/>
<gene>
    <name evidence="12" type="ORF">UFOPK3773_01732</name>
</gene>
<evidence type="ECO:0000256" key="5">
    <source>
        <dbReference type="ARBA" id="ARBA00022927"/>
    </source>
</evidence>
<dbReference type="Pfam" id="PF22599">
    <property type="entry name" value="SecDF_P1_head"/>
    <property type="match status" value="1"/>
</dbReference>
<evidence type="ECO:0000256" key="2">
    <source>
        <dbReference type="ARBA" id="ARBA00022448"/>
    </source>
</evidence>
<keyword evidence="8 9" id="KW-0472">Membrane</keyword>
<sequence length="344" mass="36822">MPDDPAKWLVTCSRDGRAKYLLQPAFIRGTNVTDATATLPTSGTTYVVNLTFDTEGAKKLADVSQQIYQLQPPQNQFAIVLDGLVFSSPYFREPILGGTAQIEGSFTAQEAKDLANVLKYGALPLTLEVAEVTSISPTLGDDQLRAGIIAGLLGLLLVVIYLLIYYRALGIVAVVSLVIAGIITYLAFVVLGRTIGFTLTLASIAGAIVAIGITADSFIVYFERIRDEIREGRTLKVACEAGWVRARRTILAADFVSLLAAVVLYLLSVGGVRGFAFTLGLTTLIDIAVAFLFTRPLVNLVARNSWFARGGKLTGLDAARLGVDEIATGKTVRGRTATTARKES</sequence>
<dbReference type="Gene3D" id="1.20.1640.10">
    <property type="entry name" value="Multidrug efflux transporter AcrB transmembrane domain"/>
    <property type="match status" value="1"/>
</dbReference>
<dbReference type="InterPro" id="IPR005791">
    <property type="entry name" value="SecD"/>
</dbReference>
<dbReference type="GO" id="GO:0015450">
    <property type="term" value="F:protein-transporting ATPase activity"/>
    <property type="evidence" value="ECO:0007669"/>
    <property type="project" value="InterPro"/>
</dbReference>
<evidence type="ECO:0000313" key="12">
    <source>
        <dbReference type="EMBL" id="CAB4956665.1"/>
    </source>
</evidence>
<feature type="transmembrane region" description="Helical" evidence="9">
    <location>
        <begin position="197"/>
        <end position="222"/>
    </location>
</feature>
<evidence type="ECO:0000256" key="4">
    <source>
        <dbReference type="ARBA" id="ARBA00022692"/>
    </source>
</evidence>
<feature type="transmembrane region" description="Helical" evidence="9">
    <location>
        <begin position="274"/>
        <end position="293"/>
    </location>
</feature>
<comment type="subcellular location">
    <subcellularLocation>
        <location evidence="1">Cell membrane</location>
        <topology evidence="1">Multi-pass membrane protein</topology>
    </subcellularLocation>
</comment>
<dbReference type="InterPro" id="IPR022813">
    <property type="entry name" value="SecD/SecF_arch_bac"/>
</dbReference>
<dbReference type="GO" id="GO:0005886">
    <property type="term" value="C:plasma membrane"/>
    <property type="evidence" value="ECO:0007669"/>
    <property type="project" value="UniProtKB-SubCell"/>
</dbReference>
<evidence type="ECO:0000256" key="8">
    <source>
        <dbReference type="ARBA" id="ARBA00023136"/>
    </source>
</evidence>
<evidence type="ECO:0000256" key="7">
    <source>
        <dbReference type="ARBA" id="ARBA00023010"/>
    </source>
</evidence>
<keyword evidence="7" id="KW-0811">Translocation</keyword>
<dbReference type="InterPro" id="IPR054384">
    <property type="entry name" value="SecDF_P1_head"/>
</dbReference>
<feature type="transmembrane region" description="Helical" evidence="9">
    <location>
        <begin position="144"/>
        <end position="164"/>
    </location>
</feature>
<dbReference type="PANTHER" id="PTHR30081:SF1">
    <property type="entry name" value="PROTEIN TRANSLOCASE SUBUNIT SECD"/>
    <property type="match status" value="1"/>
</dbReference>
<dbReference type="PANTHER" id="PTHR30081">
    <property type="entry name" value="PROTEIN-EXPORT MEMBRANE PROTEIN SEC"/>
    <property type="match status" value="1"/>
</dbReference>
<dbReference type="EMBL" id="CAFBNF010000230">
    <property type="protein sequence ID" value="CAB4956665.1"/>
    <property type="molecule type" value="Genomic_DNA"/>
</dbReference>
<dbReference type="SUPFAM" id="SSF82866">
    <property type="entry name" value="Multidrug efflux transporter AcrB transmembrane domain"/>
    <property type="match status" value="1"/>
</dbReference>
<dbReference type="InterPro" id="IPR001036">
    <property type="entry name" value="Acrflvin-R"/>
</dbReference>
<keyword evidence="2" id="KW-0813">Transport</keyword>
<keyword evidence="4 9" id="KW-0812">Transmembrane</keyword>
<feature type="transmembrane region" description="Helical" evidence="9">
    <location>
        <begin position="171"/>
        <end position="191"/>
    </location>
</feature>
<keyword evidence="6 9" id="KW-1133">Transmembrane helix</keyword>
<evidence type="ECO:0000256" key="1">
    <source>
        <dbReference type="ARBA" id="ARBA00004651"/>
    </source>
</evidence>
<dbReference type="GO" id="GO:0006886">
    <property type="term" value="P:intracellular protein transport"/>
    <property type="evidence" value="ECO:0007669"/>
    <property type="project" value="InterPro"/>
</dbReference>
<feature type="transmembrane region" description="Helical" evidence="9">
    <location>
        <begin position="250"/>
        <end position="268"/>
    </location>
</feature>
<evidence type="ECO:0000259" key="10">
    <source>
        <dbReference type="Pfam" id="PF02355"/>
    </source>
</evidence>
<name>A0A6J7KMI7_9ZZZZ</name>
<feature type="domain" description="Protein export membrane protein SecD/SecF C-terminal" evidence="10">
    <location>
        <begin position="127"/>
        <end position="301"/>
    </location>
</feature>
<organism evidence="12">
    <name type="scientific">freshwater metagenome</name>
    <dbReference type="NCBI Taxonomy" id="449393"/>
    <lineage>
        <taxon>unclassified sequences</taxon>
        <taxon>metagenomes</taxon>
        <taxon>ecological metagenomes</taxon>
    </lineage>
</organism>
<dbReference type="Gene3D" id="3.30.1360.200">
    <property type="match status" value="1"/>
</dbReference>
<evidence type="ECO:0000259" key="11">
    <source>
        <dbReference type="Pfam" id="PF22599"/>
    </source>
</evidence>
<evidence type="ECO:0000256" key="6">
    <source>
        <dbReference type="ARBA" id="ARBA00022989"/>
    </source>
</evidence>
<keyword evidence="3" id="KW-1003">Cell membrane</keyword>
<dbReference type="Pfam" id="PF02355">
    <property type="entry name" value="SecD_SecF_C"/>
    <property type="match status" value="1"/>
</dbReference>
<dbReference type="InterPro" id="IPR048634">
    <property type="entry name" value="SecD_SecF_C"/>
</dbReference>
<dbReference type="InterPro" id="IPR055344">
    <property type="entry name" value="SecD_SecF_C_bact"/>
</dbReference>
<feature type="domain" description="SecDF P1 head subdomain" evidence="11">
    <location>
        <begin position="14"/>
        <end position="124"/>
    </location>
</feature>
<dbReference type="NCBIfam" id="TIGR00916">
    <property type="entry name" value="2A0604s01"/>
    <property type="match status" value="1"/>
</dbReference>
<accession>A0A6J7KMI7</accession>
<dbReference type="PRINTS" id="PR00702">
    <property type="entry name" value="ACRIFLAVINRP"/>
</dbReference>
<keyword evidence="5" id="KW-0653">Protein transport</keyword>
<evidence type="ECO:0000256" key="3">
    <source>
        <dbReference type="ARBA" id="ARBA00022475"/>
    </source>
</evidence>
<dbReference type="HAMAP" id="MF_01463_B">
    <property type="entry name" value="SecD_B"/>
    <property type="match status" value="1"/>
</dbReference>
<reference evidence="12" key="1">
    <citation type="submission" date="2020-05" db="EMBL/GenBank/DDBJ databases">
        <authorList>
            <person name="Chiriac C."/>
            <person name="Salcher M."/>
            <person name="Ghai R."/>
            <person name="Kavagutti S V."/>
        </authorList>
    </citation>
    <scope>NUCLEOTIDE SEQUENCE</scope>
</reference>
<protein>
    <submittedName>
        <fullName evidence="12">Unannotated protein</fullName>
    </submittedName>
</protein>
<dbReference type="AlphaFoldDB" id="A0A6J7KMI7"/>
<dbReference type="NCBIfam" id="TIGR01129">
    <property type="entry name" value="secD"/>
    <property type="match status" value="1"/>
</dbReference>
<evidence type="ECO:0000256" key="9">
    <source>
        <dbReference type="SAM" id="Phobius"/>
    </source>
</evidence>